<dbReference type="PANTHER" id="PTHR31348">
    <property type="entry name" value="EID1-LIKE F-BOX PROTEIN 2-RELATED"/>
    <property type="match status" value="1"/>
</dbReference>
<organism evidence="2 3">
    <name type="scientific">Datura stramonium</name>
    <name type="common">Jimsonweed</name>
    <name type="synonym">Common thornapple</name>
    <dbReference type="NCBI Taxonomy" id="4076"/>
    <lineage>
        <taxon>Eukaryota</taxon>
        <taxon>Viridiplantae</taxon>
        <taxon>Streptophyta</taxon>
        <taxon>Embryophyta</taxon>
        <taxon>Tracheophyta</taxon>
        <taxon>Spermatophyta</taxon>
        <taxon>Magnoliopsida</taxon>
        <taxon>eudicotyledons</taxon>
        <taxon>Gunneridae</taxon>
        <taxon>Pentapetalae</taxon>
        <taxon>asterids</taxon>
        <taxon>lamiids</taxon>
        <taxon>Solanales</taxon>
        <taxon>Solanaceae</taxon>
        <taxon>Solanoideae</taxon>
        <taxon>Datureae</taxon>
        <taxon>Datura</taxon>
    </lineage>
</organism>
<dbReference type="PANTHER" id="PTHR31348:SF11">
    <property type="entry name" value="CIRCADIAN CLOCK COUPLING FACTOR ZGT"/>
    <property type="match status" value="1"/>
</dbReference>
<dbReference type="InterPro" id="IPR040267">
    <property type="entry name" value="EID1-like"/>
</dbReference>
<evidence type="ECO:0000313" key="3">
    <source>
        <dbReference type="Proteomes" id="UP000823775"/>
    </source>
</evidence>
<keyword evidence="3" id="KW-1185">Reference proteome</keyword>
<protein>
    <submittedName>
        <fullName evidence="2">EID1-like F-box protein 3</fullName>
    </submittedName>
</protein>
<proteinExistence type="predicted"/>
<dbReference type="Proteomes" id="UP000823775">
    <property type="component" value="Unassembled WGS sequence"/>
</dbReference>
<sequence>MSDNRSQRRRVNSAGESSEFEDSGIYNERILILVFASMNWDIRTLCRTASVNRKLRALARRILWRELCVYRAPQMITALTDGAPSGRIGGGWQAMAKLMFFCNGCQSTRHFQVGEPAPGHFVKTSRFSKTSGRSFLVKKCRSDLLYVSDPCEHPTGSDDLGLFRGIFWGFMKSRTRACLIRRRVELEEGAMCPFCRARVWSMTAARLIPKSAARRLGSMETGLEYFVCVNGHLYGACWLVPLSSDEDEEKDGDDEQDGDEDSSEEADRRFDGDDYFHRGNQIVINGSLNVKRVTFENWDDTHIYMVSFLQKPAVPVVVAALPGLATDQIIQLRNSTITMSSLSKQTESFLNPKSSFLLIRRKAKLVAFFW</sequence>
<accession>A0ABS8TBP7</accession>
<dbReference type="EMBL" id="JACEIK010001293">
    <property type="protein sequence ID" value="MCD7468009.1"/>
    <property type="molecule type" value="Genomic_DNA"/>
</dbReference>
<comment type="caution">
    <text evidence="2">The sequence shown here is derived from an EMBL/GenBank/DDBJ whole genome shotgun (WGS) entry which is preliminary data.</text>
</comment>
<feature type="compositionally biased region" description="Acidic residues" evidence="1">
    <location>
        <begin position="245"/>
        <end position="264"/>
    </location>
</feature>
<evidence type="ECO:0000313" key="2">
    <source>
        <dbReference type="EMBL" id="MCD7468009.1"/>
    </source>
</evidence>
<evidence type="ECO:0000256" key="1">
    <source>
        <dbReference type="SAM" id="MobiDB-lite"/>
    </source>
</evidence>
<name>A0ABS8TBP7_DATST</name>
<feature type="region of interest" description="Disordered" evidence="1">
    <location>
        <begin position="245"/>
        <end position="273"/>
    </location>
</feature>
<reference evidence="2 3" key="1">
    <citation type="journal article" date="2021" name="BMC Genomics">
        <title>Datura genome reveals duplications of psychoactive alkaloid biosynthetic genes and high mutation rate following tissue culture.</title>
        <authorList>
            <person name="Rajewski A."/>
            <person name="Carter-House D."/>
            <person name="Stajich J."/>
            <person name="Litt A."/>
        </authorList>
    </citation>
    <scope>NUCLEOTIDE SEQUENCE [LARGE SCALE GENOMIC DNA]</scope>
    <source>
        <strain evidence="2">AR-01</strain>
    </source>
</reference>
<gene>
    <name evidence="2" type="primary">EDL3</name>
    <name evidence="2" type="ORF">HAX54_005794</name>
</gene>